<evidence type="ECO:0000256" key="1">
    <source>
        <dbReference type="SAM" id="MobiDB-lite"/>
    </source>
</evidence>
<gene>
    <name evidence="2" type="ORF">BS47DRAFT_1361253</name>
</gene>
<proteinExistence type="predicted"/>
<evidence type="ECO:0000313" key="2">
    <source>
        <dbReference type="EMBL" id="KAF9515176.1"/>
    </source>
</evidence>
<keyword evidence="3" id="KW-1185">Reference proteome</keyword>
<sequence length="198" mass="21577">MDTPSDSAYEQALREHIVAIDQARESGDFTKHLVSIADLTRLLCHSKKKPQYMLPIVLQVTEKLPDTKHGRAFARAVRKKLLSPGTAVSFPEFPHQVYLNSSSSSRPLVSSVEGAGAIHGGPHGTTTAMDSTVTVLSAHQDSTMAKDEQGPLQKRRRVGEVVSSHLGQRASGRFMSATDRLHGRNRGMAIQGTHLHIP</sequence>
<organism evidence="2 3">
    <name type="scientific">Hydnum rufescens UP504</name>
    <dbReference type="NCBI Taxonomy" id="1448309"/>
    <lineage>
        <taxon>Eukaryota</taxon>
        <taxon>Fungi</taxon>
        <taxon>Dikarya</taxon>
        <taxon>Basidiomycota</taxon>
        <taxon>Agaricomycotina</taxon>
        <taxon>Agaricomycetes</taxon>
        <taxon>Cantharellales</taxon>
        <taxon>Hydnaceae</taxon>
        <taxon>Hydnum</taxon>
    </lineage>
</organism>
<name>A0A9P6B2M3_9AGAM</name>
<dbReference type="Proteomes" id="UP000886523">
    <property type="component" value="Unassembled WGS sequence"/>
</dbReference>
<evidence type="ECO:0000313" key="3">
    <source>
        <dbReference type="Proteomes" id="UP000886523"/>
    </source>
</evidence>
<comment type="caution">
    <text evidence="2">The sequence shown here is derived from an EMBL/GenBank/DDBJ whole genome shotgun (WGS) entry which is preliminary data.</text>
</comment>
<dbReference type="AlphaFoldDB" id="A0A9P6B2M3"/>
<protein>
    <submittedName>
        <fullName evidence="2">Uncharacterized protein</fullName>
    </submittedName>
</protein>
<accession>A0A9P6B2M3</accession>
<dbReference type="EMBL" id="MU128953">
    <property type="protein sequence ID" value="KAF9515176.1"/>
    <property type="molecule type" value="Genomic_DNA"/>
</dbReference>
<feature type="region of interest" description="Disordered" evidence="1">
    <location>
        <begin position="142"/>
        <end position="166"/>
    </location>
</feature>
<reference evidence="2" key="1">
    <citation type="journal article" date="2020" name="Nat. Commun.">
        <title>Large-scale genome sequencing of mycorrhizal fungi provides insights into the early evolution of symbiotic traits.</title>
        <authorList>
            <person name="Miyauchi S."/>
            <person name="Kiss E."/>
            <person name="Kuo A."/>
            <person name="Drula E."/>
            <person name="Kohler A."/>
            <person name="Sanchez-Garcia M."/>
            <person name="Morin E."/>
            <person name="Andreopoulos B."/>
            <person name="Barry K.W."/>
            <person name="Bonito G."/>
            <person name="Buee M."/>
            <person name="Carver A."/>
            <person name="Chen C."/>
            <person name="Cichocki N."/>
            <person name="Clum A."/>
            <person name="Culley D."/>
            <person name="Crous P.W."/>
            <person name="Fauchery L."/>
            <person name="Girlanda M."/>
            <person name="Hayes R.D."/>
            <person name="Keri Z."/>
            <person name="LaButti K."/>
            <person name="Lipzen A."/>
            <person name="Lombard V."/>
            <person name="Magnuson J."/>
            <person name="Maillard F."/>
            <person name="Murat C."/>
            <person name="Nolan M."/>
            <person name="Ohm R.A."/>
            <person name="Pangilinan J."/>
            <person name="Pereira M.F."/>
            <person name="Perotto S."/>
            <person name="Peter M."/>
            <person name="Pfister S."/>
            <person name="Riley R."/>
            <person name="Sitrit Y."/>
            <person name="Stielow J.B."/>
            <person name="Szollosi G."/>
            <person name="Zifcakova L."/>
            <person name="Stursova M."/>
            <person name="Spatafora J.W."/>
            <person name="Tedersoo L."/>
            <person name="Vaario L.M."/>
            <person name="Yamada A."/>
            <person name="Yan M."/>
            <person name="Wang P."/>
            <person name="Xu J."/>
            <person name="Bruns T."/>
            <person name="Baldrian P."/>
            <person name="Vilgalys R."/>
            <person name="Dunand C."/>
            <person name="Henrissat B."/>
            <person name="Grigoriev I.V."/>
            <person name="Hibbett D."/>
            <person name="Nagy L.G."/>
            <person name="Martin F.M."/>
        </authorList>
    </citation>
    <scope>NUCLEOTIDE SEQUENCE</scope>
    <source>
        <strain evidence="2">UP504</strain>
    </source>
</reference>